<dbReference type="Proteomes" id="UP000886523">
    <property type="component" value="Unassembled WGS sequence"/>
</dbReference>
<protein>
    <submittedName>
        <fullName evidence="2">Uncharacterized protein</fullName>
    </submittedName>
</protein>
<comment type="caution">
    <text evidence="2">The sequence shown here is derived from an EMBL/GenBank/DDBJ whole genome shotgun (WGS) entry which is preliminary data.</text>
</comment>
<evidence type="ECO:0000256" key="1">
    <source>
        <dbReference type="SAM" id="MobiDB-lite"/>
    </source>
</evidence>
<name>A0A9P6AF10_9AGAM</name>
<sequence>MPLVKEAKKVDKEFIQEEKQDEKHVKAIEKDLKKAEEKESGLAKGTSKAEKMKLNDAIHAHENASIALQRSKEEVQSKQAALGDASRKVEKEQSLLEEALRIKSTHIVRGIASAQEPSSVHGGGVQPQQTQSHVTSPLDNRGQDTGQSSKVPGACQDSPMGSSEGAH</sequence>
<feature type="region of interest" description="Disordered" evidence="1">
    <location>
        <begin position="110"/>
        <end position="167"/>
    </location>
</feature>
<evidence type="ECO:0000313" key="2">
    <source>
        <dbReference type="EMBL" id="KAF9504508.1"/>
    </source>
</evidence>
<reference evidence="2" key="1">
    <citation type="journal article" date="2020" name="Nat. Commun.">
        <title>Large-scale genome sequencing of mycorrhizal fungi provides insights into the early evolution of symbiotic traits.</title>
        <authorList>
            <person name="Miyauchi S."/>
            <person name="Kiss E."/>
            <person name="Kuo A."/>
            <person name="Drula E."/>
            <person name="Kohler A."/>
            <person name="Sanchez-Garcia M."/>
            <person name="Morin E."/>
            <person name="Andreopoulos B."/>
            <person name="Barry K.W."/>
            <person name="Bonito G."/>
            <person name="Buee M."/>
            <person name="Carver A."/>
            <person name="Chen C."/>
            <person name="Cichocki N."/>
            <person name="Clum A."/>
            <person name="Culley D."/>
            <person name="Crous P.W."/>
            <person name="Fauchery L."/>
            <person name="Girlanda M."/>
            <person name="Hayes R.D."/>
            <person name="Keri Z."/>
            <person name="LaButti K."/>
            <person name="Lipzen A."/>
            <person name="Lombard V."/>
            <person name="Magnuson J."/>
            <person name="Maillard F."/>
            <person name="Murat C."/>
            <person name="Nolan M."/>
            <person name="Ohm R.A."/>
            <person name="Pangilinan J."/>
            <person name="Pereira M.F."/>
            <person name="Perotto S."/>
            <person name="Peter M."/>
            <person name="Pfister S."/>
            <person name="Riley R."/>
            <person name="Sitrit Y."/>
            <person name="Stielow J.B."/>
            <person name="Szollosi G."/>
            <person name="Zifcakova L."/>
            <person name="Stursova M."/>
            <person name="Spatafora J.W."/>
            <person name="Tedersoo L."/>
            <person name="Vaario L.M."/>
            <person name="Yamada A."/>
            <person name="Yan M."/>
            <person name="Wang P."/>
            <person name="Xu J."/>
            <person name="Bruns T."/>
            <person name="Baldrian P."/>
            <person name="Vilgalys R."/>
            <person name="Dunand C."/>
            <person name="Henrissat B."/>
            <person name="Grigoriev I.V."/>
            <person name="Hibbett D."/>
            <person name="Nagy L.G."/>
            <person name="Martin F.M."/>
        </authorList>
    </citation>
    <scope>NUCLEOTIDE SEQUENCE</scope>
    <source>
        <strain evidence="2">UP504</strain>
    </source>
</reference>
<keyword evidence="3" id="KW-1185">Reference proteome</keyword>
<feature type="non-terminal residue" evidence="2">
    <location>
        <position position="167"/>
    </location>
</feature>
<feature type="region of interest" description="Disordered" evidence="1">
    <location>
        <begin position="64"/>
        <end position="93"/>
    </location>
</feature>
<dbReference type="AlphaFoldDB" id="A0A9P6AF10"/>
<gene>
    <name evidence="2" type="ORF">BS47DRAFT_1355104</name>
</gene>
<feature type="compositionally biased region" description="Polar residues" evidence="1">
    <location>
        <begin position="126"/>
        <end position="150"/>
    </location>
</feature>
<accession>A0A9P6AF10</accession>
<dbReference type="EMBL" id="MU129218">
    <property type="protein sequence ID" value="KAF9504508.1"/>
    <property type="molecule type" value="Genomic_DNA"/>
</dbReference>
<organism evidence="2 3">
    <name type="scientific">Hydnum rufescens UP504</name>
    <dbReference type="NCBI Taxonomy" id="1448309"/>
    <lineage>
        <taxon>Eukaryota</taxon>
        <taxon>Fungi</taxon>
        <taxon>Dikarya</taxon>
        <taxon>Basidiomycota</taxon>
        <taxon>Agaricomycotina</taxon>
        <taxon>Agaricomycetes</taxon>
        <taxon>Cantharellales</taxon>
        <taxon>Hydnaceae</taxon>
        <taxon>Hydnum</taxon>
    </lineage>
</organism>
<evidence type="ECO:0000313" key="3">
    <source>
        <dbReference type="Proteomes" id="UP000886523"/>
    </source>
</evidence>
<proteinExistence type="predicted"/>